<evidence type="ECO:0000256" key="5">
    <source>
        <dbReference type="ARBA" id="ARBA00022741"/>
    </source>
</evidence>
<dbReference type="InterPro" id="IPR027417">
    <property type="entry name" value="P-loop_NTPase"/>
</dbReference>
<evidence type="ECO:0000313" key="10">
    <source>
        <dbReference type="EMBL" id="MCG6657962.1"/>
    </source>
</evidence>
<gene>
    <name evidence="10" type="ORF">HOP52_09360</name>
</gene>
<dbReference type="PANTHER" id="PTHR43442">
    <property type="entry name" value="GLUCONOKINASE-RELATED"/>
    <property type="match status" value="1"/>
</dbReference>
<dbReference type="PANTHER" id="PTHR43442:SF3">
    <property type="entry name" value="GLUCONOKINASE-RELATED"/>
    <property type="match status" value="1"/>
</dbReference>
<keyword evidence="5 9" id="KW-0547">Nucleotide-binding</keyword>
<evidence type="ECO:0000256" key="6">
    <source>
        <dbReference type="ARBA" id="ARBA00022777"/>
    </source>
</evidence>
<evidence type="ECO:0000256" key="1">
    <source>
        <dbReference type="ARBA" id="ARBA00004761"/>
    </source>
</evidence>
<keyword evidence="6 9" id="KW-0418">Kinase</keyword>
<evidence type="ECO:0000256" key="4">
    <source>
        <dbReference type="ARBA" id="ARBA00022679"/>
    </source>
</evidence>
<comment type="caution">
    <text evidence="10">The sequence shown here is derived from an EMBL/GenBank/DDBJ whole genome shotgun (WGS) entry which is preliminary data.</text>
</comment>
<dbReference type="Gene3D" id="3.40.50.300">
    <property type="entry name" value="P-loop containing nucleotide triphosphate hydrolases"/>
    <property type="match status" value="1"/>
</dbReference>
<dbReference type="SUPFAM" id="SSF52540">
    <property type="entry name" value="P-loop containing nucleoside triphosphate hydrolases"/>
    <property type="match status" value="1"/>
</dbReference>
<protein>
    <recommendedName>
        <fullName evidence="3 9">Gluconokinase</fullName>
        <ecNumber evidence="3 9">2.7.1.12</ecNumber>
    </recommendedName>
</protein>
<evidence type="ECO:0000313" key="11">
    <source>
        <dbReference type="Proteomes" id="UP000814385"/>
    </source>
</evidence>
<organism evidence="10 11">
    <name type="scientific">Billgrantia campisalis</name>
    <dbReference type="NCBI Taxonomy" id="74661"/>
    <lineage>
        <taxon>Bacteria</taxon>
        <taxon>Pseudomonadati</taxon>
        <taxon>Pseudomonadota</taxon>
        <taxon>Gammaproteobacteria</taxon>
        <taxon>Oceanospirillales</taxon>
        <taxon>Halomonadaceae</taxon>
        <taxon>Billgrantia</taxon>
    </lineage>
</organism>
<proteinExistence type="inferred from homology"/>
<keyword evidence="7 9" id="KW-0067">ATP-binding</keyword>
<dbReference type="Proteomes" id="UP000814385">
    <property type="component" value="Unassembled WGS sequence"/>
</dbReference>
<evidence type="ECO:0000256" key="9">
    <source>
        <dbReference type="RuleBase" id="RU363066"/>
    </source>
</evidence>
<keyword evidence="4 9" id="KW-0808">Transferase</keyword>
<dbReference type="EC" id="2.7.1.12" evidence="3 9"/>
<comment type="similarity">
    <text evidence="2 9">Belongs to the gluconokinase GntK/GntV family.</text>
</comment>
<dbReference type="NCBIfam" id="TIGR01313">
    <property type="entry name" value="therm_gnt_kin"/>
    <property type="match status" value="1"/>
</dbReference>
<evidence type="ECO:0000256" key="8">
    <source>
        <dbReference type="ARBA" id="ARBA00048090"/>
    </source>
</evidence>
<keyword evidence="11" id="KW-1185">Reference proteome</keyword>
<accession>A0ABS9P856</accession>
<dbReference type="CDD" id="cd02021">
    <property type="entry name" value="GntK"/>
    <property type="match status" value="1"/>
</dbReference>
<evidence type="ECO:0000256" key="7">
    <source>
        <dbReference type="ARBA" id="ARBA00022840"/>
    </source>
</evidence>
<dbReference type="InterPro" id="IPR006001">
    <property type="entry name" value="Therm_gnt_kin"/>
</dbReference>
<name>A0ABS9P856_9GAMM</name>
<sequence length="170" mass="18982">MSDATYRILVMGVSGSGKSHVGRLLAKRLEADFIDGDDHHSPASIAKMANGTPLDDGDRQDWLQTLAGFFGDYRRHDASLVIACSALKGRYRELLRNADPALRILYLHGERTLLRQRLMARPEHFFKGDEMLDSQLADLEPPSEGEALALSVSRSPQCIVEACMDWLRMP</sequence>
<evidence type="ECO:0000256" key="2">
    <source>
        <dbReference type="ARBA" id="ARBA00008420"/>
    </source>
</evidence>
<dbReference type="RefSeq" id="WP_238977106.1">
    <property type="nucleotide sequence ID" value="NZ_JABFUC010000006.1"/>
</dbReference>
<comment type="catalytic activity">
    <reaction evidence="8 9">
        <text>D-gluconate + ATP = 6-phospho-D-gluconate + ADP + H(+)</text>
        <dbReference type="Rhea" id="RHEA:19433"/>
        <dbReference type="ChEBI" id="CHEBI:15378"/>
        <dbReference type="ChEBI" id="CHEBI:18391"/>
        <dbReference type="ChEBI" id="CHEBI:30616"/>
        <dbReference type="ChEBI" id="CHEBI:58759"/>
        <dbReference type="ChEBI" id="CHEBI:456216"/>
        <dbReference type="EC" id="2.7.1.12"/>
    </reaction>
</comment>
<reference evidence="10 11" key="1">
    <citation type="submission" date="2020-05" db="EMBL/GenBank/DDBJ databases">
        <title>Comparative genomic analysis of denitrifying bacteria from Halomonas genus.</title>
        <authorList>
            <person name="Wang L."/>
            <person name="Shao Z."/>
        </authorList>
    </citation>
    <scope>NUCLEOTIDE SEQUENCE [LARGE SCALE GENOMIC DNA]</scope>
    <source>
        <strain evidence="10 11">A4</strain>
    </source>
</reference>
<dbReference type="Pfam" id="PF13671">
    <property type="entry name" value="AAA_33"/>
    <property type="match status" value="1"/>
</dbReference>
<evidence type="ECO:0000256" key="3">
    <source>
        <dbReference type="ARBA" id="ARBA00012054"/>
    </source>
</evidence>
<comment type="pathway">
    <text evidence="1">Carbohydrate acid metabolism.</text>
</comment>
<dbReference type="EMBL" id="JABFUC010000006">
    <property type="protein sequence ID" value="MCG6657962.1"/>
    <property type="molecule type" value="Genomic_DNA"/>
</dbReference>